<dbReference type="AlphaFoldDB" id="A0AAD9PJB2"/>
<organism evidence="1 2">
    <name type="scientific">Babesia duncani</name>
    <dbReference type="NCBI Taxonomy" id="323732"/>
    <lineage>
        <taxon>Eukaryota</taxon>
        <taxon>Sar</taxon>
        <taxon>Alveolata</taxon>
        <taxon>Apicomplexa</taxon>
        <taxon>Aconoidasida</taxon>
        <taxon>Piroplasmida</taxon>
        <taxon>Babesiidae</taxon>
        <taxon>Babesia</taxon>
    </lineage>
</organism>
<accession>A0AAD9PJB2</accession>
<protein>
    <submittedName>
        <fullName evidence="1">Uncharacterized protein</fullName>
    </submittedName>
</protein>
<proteinExistence type="predicted"/>
<evidence type="ECO:0000313" key="2">
    <source>
        <dbReference type="Proteomes" id="UP001214638"/>
    </source>
</evidence>
<gene>
    <name evidence="1" type="ORF">BdWA1_002313</name>
</gene>
<name>A0AAD9PJB2_9APIC</name>
<comment type="caution">
    <text evidence="1">The sequence shown here is derived from an EMBL/GenBank/DDBJ whole genome shotgun (WGS) entry which is preliminary data.</text>
</comment>
<sequence length="584" mass="67122">MITRPHFSFVNSGKGRHCLVDKNPYQLLQVITRLSKKGVVNDAFIKGICNRVVALNTSLNPRILAFIANALGKAGITDVHVWKIIQERYHNVKRDIQYQDVALLLNGLTRSKCVNFKTIAQLVNDALTLEDVSNGRHTSVIINSLGRYQYPDYNAIASLIQRTKGNISGLSLLSIANLADGLFNLGHFDKVLVNEIGNEFKLRIESRLFQNVNAITSEEQISGLNPVQCVVLIYRFLAHGRNYNGDLYKAIFSFLINNVSCMKPIEMVIVANTMAISKRHDLDLIQAMSQRVLKKSQEFTYDMITMYIYGIHKSGYNIEFFKEIFGLAKKQKFTGVLECKHQVKMLELHNKFNLVHTNTFHWLLEDILSHLQELNHMDILSVIGSLSGNMDYRDKLAFLIDCLMQQDFESQKTKSQIFSRALYYICRFDDEYAQAYKNQFLDVLMEIPLDAFQPINVTNVLCAMEKFDPPPIFLDNMCRYIIAHVIKFTPQMLASCLRSIVKFQIVDQDIQLQVCKFVSVQKQHFRDEDLAHFLTYTNYMAKTCNNPVTKDTVKLYKNLLDIVASKTKTTRDINKENIEKIKVF</sequence>
<dbReference type="RefSeq" id="XP_067802563.1">
    <property type="nucleotide sequence ID" value="XM_067947341.1"/>
</dbReference>
<dbReference type="KEGG" id="bdw:94336611"/>
<keyword evidence="2" id="KW-1185">Reference proteome</keyword>
<dbReference type="EMBL" id="JALLKP010000003">
    <property type="protein sequence ID" value="KAK2195720.1"/>
    <property type="molecule type" value="Genomic_DNA"/>
</dbReference>
<dbReference type="Proteomes" id="UP001214638">
    <property type="component" value="Unassembled WGS sequence"/>
</dbReference>
<reference evidence="1" key="1">
    <citation type="journal article" date="2023" name="Nat. Microbiol.">
        <title>Babesia duncani multi-omics identifies virulence factors and drug targets.</title>
        <authorList>
            <person name="Singh P."/>
            <person name="Lonardi S."/>
            <person name="Liang Q."/>
            <person name="Vydyam P."/>
            <person name="Khabirova E."/>
            <person name="Fang T."/>
            <person name="Gihaz S."/>
            <person name="Thekkiniath J."/>
            <person name="Munshi M."/>
            <person name="Abel S."/>
            <person name="Ciampossin L."/>
            <person name="Batugedara G."/>
            <person name="Gupta M."/>
            <person name="Lu X.M."/>
            <person name="Lenz T."/>
            <person name="Chakravarty S."/>
            <person name="Cornillot E."/>
            <person name="Hu Y."/>
            <person name="Ma W."/>
            <person name="Gonzalez L.M."/>
            <person name="Sanchez S."/>
            <person name="Estrada K."/>
            <person name="Sanchez-Flores A."/>
            <person name="Montero E."/>
            <person name="Harb O.S."/>
            <person name="Le Roch K.G."/>
            <person name="Mamoun C.B."/>
        </authorList>
    </citation>
    <scope>NUCLEOTIDE SEQUENCE</scope>
    <source>
        <strain evidence="1">WA1</strain>
    </source>
</reference>
<dbReference type="GeneID" id="94336611"/>
<evidence type="ECO:0000313" key="1">
    <source>
        <dbReference type="EMBL" id="KAK2195720.1"/>
    </source>
</evidence>